<sequence length="457" mass="49577">MKPTQTKPESAFSSAEHSSAISYVSRTDFDSNTLSAGASSFEAPATTPINNAHRGLSRRKFLLGLGAVTGAQTLLSPLLPSGMISSAFAQTNSPSTIIGKSAGLVVLNDRPINAETPAHMLDDKITSAENMFVRNNGIPPSEIDVNNWVLTIEGESAKQRKQYSLDDLKQKFTHHSYQLTLECGGNGRAEFSPGAKGNQWTTGAVACPKWTGVRLADVLKDVGIKDDAVYIGYYGKDTHISGDASKEAISRGVPIDKALEHENLIAWSMNDADIPIMNGHPLRLVIGGWPASTSGKWLERIVIRDQVHDGAKMAAPAYRVPCEPVAPGSKVAADDMCIIHAMPVKSLITFPKSGESHKQDEAFAVRGHAWAGDKAVSEVHISVDFGQTWQQAKIEKPVNRNAWQHWQSELNFPTKGYFEVWAKATDCDGISQPMILPGWNPKGYLNNACHRVAVQVV</sequence>
<dbReference type="Pfam" id="PF00174">
    <property type="entry name" value="Oxidored_molyb"/>
    <property type="match status" value="1"/>
</dbReference>
<evidence type="ECO:0000256" key="4">
    <source>
        <dbReference type="ARBA" id="ARBA00023002"/>
    </source>
</evidence>
<proteinExistence type="predicted"/>
<comment type="caution">
    <text evidence="7">The sequence shown here is derived from an EMBL/GenBank/DDBJ whole genome shotgun (WGS) entry which is preliminary data.</text>
</comment>
<dbReference type="CDD" id="cd02110">
    <property type="entry name" value="SO_family_Moco_dimer"/>
    <property type="match status" value="1"/>
</dbReference>
<dbReference type="InterPro" id="IPR014756">
    <property type="entry name" value="Ig_E-set"/>
</dbReference>
<accession>A0ABU9SR50</accession>
<dbReference type="InterPro" id="IPR036374">
    <property type="entry name" value="OxRdtase_Mopterin-bd_sf"/>
</dbReference>
<keyword evidence="4" id="KW-0560">Oxidoreductase</keyword>
<evidence type="ECO:0000256" key="2">
    <source>
        <dbReference type="ARBA" id="ARBA00022505"/>
    </source>
</evidence>
<dbReference type="PANTHER" id="PTHR19372:SF7">
    <property type="entry name" value="SULFITE OXIDASE, MITOCHONDRIAL"/>
    <property type="match status" value="1"/>
</dbReference>
<comment type="cofactor">
    <cofactor evidence="1">
        <name>Mo-molybdopterin</name>
        <dbReference type="ChEBI" id="CHEBI:71302"/>
    </cofactor>
</comment>
<dbReference type="PROSITE" id="PS51318">
    <property type="entry name" value="TAT"/>
    <property type="match status" value="1"/>
</dbReference>
<dbReference type="InterPro" id="IPR000572">
    <property type="entry name" value="OxRdtase_Mopterin-bd_dom"/>
</dbReference>
<reference evidence="7 8" key="1">
    <citation type="submission" date="2024-03" db="EMBL/GenBank/DDBJ databases">
        <title>Community enrichment and isolation of bacterial strains for fucoidan degradation.</title>
        <authorList>
            <person name="Sichert A."/>
        </authorList>
    </citation>
    <scope>NUCLEOTIDE SEQUENCE [LARGE SCALE GENOMIC DNA]</scope>
    <source>
        <strain evidence="7 8">AS12</strain>
    </source>
</reference>
<dbReference type="Proteomes" id="UP001461163">
    <property type="component" value="Unassembled WGS sequence"/>
</dbReference>
<dbReference type="SUPFAM" id="SSF56524">
    <property type="entry name" value="Oxidoreductase molybdopterin-binding domain"/>
    <property type="match status" value="1"/>
</dbReference>
<dbReference type="InterPro" id="IPR005066">
    <property type="entry name" value="MoCF_OxRdtse_dimer"/>
</dbReference>
<evidence type="ECO:0000313" key="8">
    <source>
        <dbReference type="Proteomes" id="UP001461163"/>
    </source>
</evidence>
<dbReference type="PANTHER" id="PTHR19372">
    <property type="entry name" value="SULFITE REDUCTASE"/>
    <property type="match status" value="1"/>
</dbReference>
<evidence type="ECO:0000256" key="3">
    <source>
        <dbReference type="ARBA" id="ARBA00022723"/>
    </source>
</evidence>
<dbReference type="EMBL" id="JBBMQS010000002">
    <property type="protein sequence ID" value="MEM5496361.1"/>
    <property type="molecule type" value="Genomic_DNA"/>
</dbReference>
<evidence type="ECO:0000256" key="1">
    <source>
        <dbReference type="ARBA" id="ARBA00001924"/>
    </source>
</evidence>
<dbReference type="RefSeq" id="WP_342880838.1">
    <property type="nucleotide sequence ID" value="NZ_JBBMQS010000002.1"/>
</dbReference>
<dbReference type="SUPFAM" id="SSF81296">
    <property type="entry name" value="E set domains"/>
    <property type="match status" value="1"/>
</dbReference>
<evidence type="ECO:0000313" key="7">
    <source>
        <dbReference type="EMBL" id="MEM5496361.1"/>
    </source>
</evidence>
<dbReference type="Gene3D" id="2.60.40.650">
    <property type="match status" value="1"/>
</dbReference>
<dbReference type="PRINTS" id="PR00407">
    <property type="entry name" value="EUMOPTERIN"/>
</dbReference>
<feature type="domain" description="Moybdenum cofactor oxidoreductase dimerisation" evidence="6">
    <location>
        <begin position="338"/>
        <end position="456"/>
    </location>
</feature>
<keyword evidence="8" id="KW-1185">Reference proteome</keyword>
<organism evidence="7 8">
    <name type="scientific">Paraglaciecola mesophila</name>
    <dbReference type="NCBI Taxonomy" id="197222"/>
    <lineage>
        <taxon>Bacteria</taxon>
        <taxon>Pseudomonadati</taxon>
        <taxon>Pseudomonadota</taxon>
        <taxon>Gammaproteobacteria</taxon>
        <taxon>Alteromonadales</taxon>
        <taxon>Alteromonadaceae</taxon>
        <taxon>Paraglaciecola</taxon>
    </lineage>
</organism>
<name>A0ABU9SR50_9ALTE</name>
<protein>
    <submittedName>
        <fullName evidence="7">Sulfite oxidase</fullName>
    </submittedName>
</protein>
<keyword evidence="2" id="KW-0500">Molybdenum</keyword>
<dbReference type="Pfam" id="PF03404">
    <property type="entry name" value="Mo-co_dimer"/>
    <property type="match status" value="1"/>
</dbReference>
<evidence type="ECO:0000259" key="5">
    <source>
        <dbReference type="Pfam" id="PF00174"/>
    </source>
</evidence>
<keyword evidence="3" id="KW-0479">Metal-binding</keyword>
<feature type="domain" description="Oxidoreductase molybdopterin-binding" evidence="5">
    <location>
        <begin position="140"/>
        <end position="310"/>
    </location>
</feature>
<dbReference type="InterPro" id="IPR006311">
    <property type="entry name" value="TAT_signal"/>
</dbReference>
<dbReference type="InterPro" id="IPR008335">
    <property type="entry name" value="Mopterin_OxRdtase_euk"/>
</dbReference>
<gene>
    <name evidence="7" type="ORF">WNY77_03015</name>
</gene>
<evidence type="ECO:0000259" key="6">
    <source>
        <dbReference type="Pfam" id="PF03404"/>
    </source>
</evidence>
<dbReference type="Gene3D" id="3.90.420.10">
    <property type="entry name" value="Oxidoreductase, molybdopterin-binding domain"/>
    <property type="match status" value="1"/>
</dbReference>